<accession>A0A0E3K5C0</accession>
<dbReference type="EC" id="1.4.3.16" evidence="4"/>
<dbReference type="GO" id="GO:0034628">
    <property type="term" value="P:'de novo' NAD+ biosynthetic process from L-aspartate"/>
    <property type="evidence" value="ECO:0007669"/>
    <property type="project" value="TreeGrafter"/>
</dbReference>
<feature type="domain" description="FAD-dependent oxidoreductase 2 FAD-binding" evidence="12">
    <location>
        <begin position="6"/>
        <end position="369"/>
    </location>
</feature>
<comment type="pathway">
    <text evidence="2">Cofactor biosynthesis; NAD(+) biosynthesis; iminoaspartate from L-aspartate (oxidase route): step 1/1.</text>
</comment>
<dbReference type="GO" id="GO:0008734">
    <property type="term" value="F:L-aspartate oxidase activity"/>
    <property type="evidence" value="ECO:0007669"/>
    <property type="project" value="UniProtKB-EC"/>
</dbReference>
<dbReference type="PANTHER" id="PTHR42716:SF2">
    <property type="entry name" value="L-ASPARTATE OXIDASE, CHLOROPLASTIC"/>
    <property type="match status" value="1"/>
</dbReference>
<dbReference type="InterPro" id="IPR027477">
    <property type="entry name" value="Succ_DH/fumarate_Rdtase_cat_sf"/>
</dbReference>
<dbReference type="Gene3D" id="3.50.50.60">
    <property type="entry name" value="FAD/NAD(P)-binding domain"/>
    <property type="match status" value="1"/>
</dbReference>
<evidence type="ECO:0000256" key="10">
    <source>
        <dbReference type="ARBA" id="ARBA00030386"/>
    </source>
</evidence>
<evidence type="ECO:0000256" key="1">
    <source>
        <dbReference type="ARBA" id="ARBA00001974"/>
    </source>
</evidence>
<dbReference type="Pfam" id="PF00890">
    <property type="entry name" value="FAD_binding_2"/>
    <property type="match status" value="1"/>
</dbReference>
<comment type="similarity">
    <text evidence="3">Belongs to the FAD-dependent oxidoreductase 2 family. NadB subfamily.</text>
</comment>
<sequence length="433" mass="48571">MDIYTDILVIGTGVSGLYSALNLREDLKITMISKGKIDQCNTALAQGGISVARGTKDIDLFVNDTLKAGSYKNDINAVKILAEESMENIDDLCKMDFDFDSDNDELSYTREGAHSINRIVHYKDKTGEKLEEILLKQIPSKKNITIFENFTMLDILEKDNVCAGAVCIKDGIQFNIHAKITIMAAGGIGGLFRNSTNQKILTADGVAIALKNNIKVKNLGYIQFHPTAFFNSNEHERKFLISESVRGEGGKLINCNGNRFVDELLPRDVVTKYIYEEERSTHTSNVYLDVTFMEEEFLKSRFPTIYKKCLENGINISKEFIPVSPAQHYFMGGIEVDTFGRTSMKNIFAFGECSCTGVHGANRLASNSLLEALVFSKRGAKKINNDIFKIPMIDVNTPLLDYDKKYYEELNNKIFIDSLVKVRGDIKDELVNC</sequence>
<organism evidence="13 14">
    <name type="scientific">Clostridium scatologenes</name>
    <dbReference type="NCBI Taxonomy" id="1548"/>
    <lineage>
        <taxon>Bacteria</taxon>
        <taxon>Bacillati</taxon>
        <taxon>Bacillota</taxon>
        <taxon>Clostridia</taxon>
        <taxon>Eubacteriales</taxon>
        <taxon>Clostridiaceae</taxon>
        <taxon>Clostridium</taxon>
    </lineage>
</organism>
<evidence type="ECO:0000313" key="14">
    <source>
        <dbReference type="Proteomes" id="UP000033115"/>
    </source>
</evidence>
<name>A0A0E3K5C0_CLOSL</name>
<reference evidence="13 14" key="1">
    <citation type="journal article" date="2015" name="J. Biotechnol.">
        <title>Complete genome sequence of a malodorant-producing acetogen, Clostridium scatologenes ATCC 25775(T).</title>
        <authorList>
            <person name="Zhu Z."/>
            <person name="Guo T."/>
            <person name="Zheng H."/>
            <person name="Song T."/>
            <person name="Ouyang P."/>
            <person name="Xie J."/>
        </authorList>
    </citation>
    <scope>NUCLEOTIDE SEQUENCE [LARGE SCALE GENOMIC DNA]</scope>
    <source>
        <strain evidence="13 14">ATCC 25775</strain>
    </source>
</reference>
<dbReference type="RefSeq" id="WP_026366459.1">
    <property type="nucleotide sequence ID" value="NZ_CP009933.1"/>
</dbReference>
<gene>
    <name evidence="13" type="ORF">CSCA_5143</name>
</gene>
<dbReference type="Proteomes" id="UP000033115">
    <property type="component" value="Chromosome"/>
</dbReference>
<evidence type="ECO:0000256" key="9">
    <source>
        <dbReference type="ARBA" id="ARBA00023002"/>
    </source>
</evidence>
<dbReference type="PRINTS" id="PR00368">
    <property type="entry name" value="FADPNR"/>
</dbReference>
<comment type="cofactor">
    <cofactor evidence="1">
        <name>FAD</name>
        <dbReference type="ChEBI" id="CHEBI:57692"/>
    </cofactor>
</comment>
<keyword evidence="9" id="KW-0560">Oxidoreductase</keyword>
<evidence type="ECO:0000256" key="7">
    <source>
        <dbReference type="ARBA" id="ARBA00022642"/>
    </source>
</evidence>
<dbReference type="AlphaFoldDB" id="A0A0E3K5C0"/>
<evidence type="ECO:0000256" key="4">
    <source>
        <dbReference type="ARBA" id="ARBA00012173"/>
    </source>
</evidence>
<keyword evidence="6" id="KW-0285">Flavoprotein</keyword>
<dbReference type="InterPro" id="IPR036188">
    <property type="entry name" value="FAD/NAD-bd_sf"/>
</dbReference>
<protein>
    <recommendedName>
        <fullName evidence="5">L-aspartate oxidase</fullName>
        <ecNumber evidence="4">1.4.3.16</ecNumber>
    </recommendedName>
    <alternativeName>
        <fullName evidence="10">Quinolinate synthase B</fullName>
    </alternativeName>
</protein>
<keyword evidence="8" id="KW-0274">FAD</keyword>
<dbReference type="KEGG" id="csq:CSCA_5143"/>
<evidence type="ECO:0000256" key="6">
    <source>
        <dbReference type="ARBA" id="ARBA00022630"/>
    </source>
</evidence>
<evidence type="ECO:0000313" key="13">
    <source>
        <dbReference type="EMBL" id="AKA72268.1"/>
    </source>
</evidence>
<keyword evidence="14" id="KW-1185">Reference proteome</keyword>
<dbReference type="SUPFAM" id="SSF56425">
    <property type="entry name" value="Succinate dehydrogenase/fumarate reductase flavoprotein, catalytic domain"/>
    <property type="match status" value="1"/>
</dbReference>
<evidence type="ECO:0000256" key="5">
    <source>
        <dbReference type="ARBA" id="ARBA00021901"/>
    </source>
</evidence>
<evidence type="ECO:0000256" key="2">
    <source>
        <dbReference type="ARBA" id="ARBA00004950"/>
    </source>
</evidence>
<dbReference type="STRING" id="1548.CSCA_5143"/>
<dbReference type="HOGENOM" id="CLU_014312_3_1_9"/>
<proteinExistence type="inferred from homology"/>
<evidence type="ECO:0000256" key="3">
    <source>
        <dbReference type="ARBA" id="ARBA00008562"/>
    </source>
</evidence>
<keyword evidence="7" id="KW-0662">Pyridine nucleotide biosynthesis</keyword>
<dbReference type="GO" id="GO:0033765">
    <property type="term" value="F:steroid dehydrogenase activity, acting on the CH-CH group of donors"/>
    <property type="evidence" value="ECO:0007669"/>
    <property type="project" value="UniProtKB-ARBA"/>
</dbReference>
<dbReference type="Gene3D" id="3.90.700.10">
    <property type="entry name" value="Succinate dehydrogenase/fumarate reductase flavoprotein, catalytic domain"/>
    <property type="match status" value="1"/>
</dbReference>
<evidence type="ECO:0000256" key="8">
    <source>
        <dbReference type="ARBA" id="ARBA00022827"/>
    </source>
</evidence>
<dbReference type="InterPro" id="IPR005288">
    <property type="entry name" value="NadB"/>
</dbReference>
<dbReference type="EMBL" id="CP009933">
    <property type="protein sequence ID" value="AKA72268.1"/>
    <property type="molecule type" value="Genomic_DNA"/>
</dbReference>
<dbReference type="FunFam" id="3.90.700.10:FF:000002">
    <property type="entry name" value="L-aspartate oxidase"/>
    <property type="match status" value="1"/>
</dbReference>
<dbReference type="InterPro" id="IPR003953">
    <property type="entry name" value="FAD-dep_OxRdtase_2_FAD-bd"/>
</dbReference>
<dbReference type="NCBIfam" id="NF004820">
    <property type="entry name" value="PRK06175.1"/>
    <property type="match status" value="1"/>
</dbReference>
<dbReference type="PANTHER" id="PTHR42716">
    <property type="entry name" value="L-ASPARTATE OXIDASE"/>
    <property type="match status" value="1"/>
</dbReference>
<dbReference type="SUPFAM" id="SSF51905">
    <property type="entry name" value="FAD/NAD(P)-binding domain"/>
    <property type="match status" value="1"/>
</dbReference>
<dbReference type="UniPathway" id="UPA00253">
    <property type="reaction ID" value="UER00326"/>
</dbReference>
<evidence type="ECO:0000259" key="12">
    <source>
        <dbReference type="Pfam" id="PF00890"/>
    </source>
</evidence>
<evidence type="ECO:0000256" key="11">
    <source>
        <dbReference type="ARBA" id="ARBA00048305"/>
    </source>
</evidence>
<comment type="catalytic activity">
    <reaction evidence="11">
        <text>L-aspartate + O2 = iminosuccinate + H2O2</text>
        <dbReference type="Rhea" id="RHEA:25876"/>
        <dbReference type="ChEBI" id="CHEBI:15379"/>
        <dbReference type="ChEBI" id="CHEBI:16240"/>
        <dbReference type="ChEBI" id="CHEBI:29991"/>
        <dbReference type="ChEBI" id="CHEBI:77875"/>
        <dbReference type="EC" id="1.4.3.16"/>
    </reaction>
    <physiologicalReaction direction="left-to-right" evidence="11">
        <dbReference type="Rhea" id="RHEA:25877"/>
    </physiologicalReaction>
</comment>